<comment type="caution">
    <text evidence="6">The sequence shown here is derived from an EMBL/GenBank/DDBJ whole genome shotgun (WGS) entry which is preliminary data.</text>
</comment>
<dbReference type="AlphaFoldDB" id="A0AAN5YET1"/>
<keyword evidence="3" id="KW-0274">FAD</keyword>
<dbReference type="GO" id="GO:0005737">
    <property type="term" value="C:cytoplasm"/>
    <property type="evidence" value="ECO:0007669"/>
    <property type="project" value="TreeGrafter"/>
</dbReference>
<reference evidence="6" key="2">
    <citation type="submission" date="2020-04" db="EMBL/GenBank/DDBJ databases">
        <authorList>
            <person name="Santos R.A.C."/>
            <person name="Steenwyk J.L."/>
            <person name="Rivero-Menendez O."/>
            <person name="Mead M.E."/>
            <person name="Silva L.P."/>
            <person name="Bastos R.W."/>
            <person name="Alastruey-Izquierdo A."/>
            <person name="Goldman G.H."/>
            <person name="Rokas A."/>
        </authorList>
    </citation>
    <scope>NUCLEOTIDE SEQUENCE</scope>
    <source>
        <strain evidence="6">CNM-CM8927</strain>
    </source>
</reference>
<evidence type="ECO:0000313" key="6">
    <source>
        <dbReference type="EMBL" id="KAF4200209.1"/>
    </source>
</evidence>
<name>A0AAN5YET1_ASPLE</name>
<dbReference type="SUPFAM" id="SSF51905">
    <property type="entry name" value="FAD/NAD(P)-binding domain"/>
    <property type="match status" value="1"/>
</dbReference>
<organism evidence="6 7">
    <name type="scientific">Aspergillus lentulus</name>
    <dbReference type="NCBI Taxonomy" id="293939"/>
    <lineage>
        <taxon>Eukaryota</taxon>
        <taxon>Fungi</taxon>
        <taxon>Dikarya</taxon>
        <taxon>Ascomycota</taxon>
        <taxon>Pezizomycotina</taxon>
        <taxon>Eurotiomycetes</taxon>
        <taxon>Eurotiomycetidae</taxon>
        <taxon>Eurotiales</taxon>
        <taxon>Aspergillaceae</taxon>
        <taxon>Aspergillus</taxon>
        <taxon>Aspergillus subgen. Fumigati</taxon>
    </lineage>
</organism>
<dbReference type="EMBL" id="JAAAPU010000220">
    <property type="protein sequence ID" value="KAF4200209.1"/>
    <property type="molecule type" value="Genomic_DNA"/>
</dbReference>
<evidence type="ECO:0000313" key="7">
    <source>
        <dbReference type="Proteomes" id="UP000649114"/>
    </source>
</evidence>
<gene>
    <name evidence="6" type="ORF">CNMCM8927_003788</name>
</gene>
<dbReference type="PRINTS" id="PR00368">
    <property type="entry name" value="FADPNR"/>
</dbReference>
<evidence type="ECO:0000259" key="5">
    <source>
        <dbReference type="Pfam" id="PF07992"/>
    </source>
</evidence>
<dbReference type="PANTHER" id="PTHR43735">
    <property type="entry name" value="APOPTOSIS-INDUCING FACTOR 1"/>
    <property type="match status" value="1"/>
</dbReference>
<dbReference type="Pfam" id="PF07992">
    <property type="entry name" value="Pyr_redox_2"/>
    <property type="match status" value="1"/>
</dbReference>
<proteinExistence type="inferred from homology"/>
<dbReference type="InterPro" id="IPR023753">
    <property type="entry name" value="FAD/NAD-binding_dom"/>
</dbReference>
<dbReference type="InterPro" id="IPR036188">
    <property type="entry name" value="FAD/NAD-bd_sf"/>
</dbReference>
<evidence type="ECO:0000256" key="1">
    <source>
        <dbReference type="ARBA" id="ARBA00006442"/>
    </source>
</evidence>
<evidence type="ECO:0000256" key="3">
    <source>
        <dbReference type="ARBA" id="ARBA00022827"/>
    </source>
</evidence>
<dbReference type="Gene3D" id="3.50.50.100">
    <property type="match status" value="1"/>
</dbReference>
<protein>
    <recommendedName>
        <fullName evidence="5">FAD/NAD(P)-binding domain-containing protein</fullName>
    </recommendedName>
</protein>
<feature type="domain" description="FAD/NAD(P)-binding" evidence="5">
    <location>
        <begin position="35"/>
        <end position="323"/>
    </location>
</feature>
<dbReference type="Proteomes" id="UP000649114">
    <property type="component" value="Unassembled WGS sequence"/>
</dbReference>
<dbReference type="PANTHER" id="PTHR43735:SF3">
    <property type="entry name" value="FERROPTOSIS SUPPRESSOR PROTEIN 1"/>
    <property type="match status" value="1"/>
</dbReference>
<sequence length="405" mass="43702">MRVPPSTFEVLVNPPKLALLLIPRHSYLAMSQKTRIVIIGASYAGIGLAQGLLKAIPNIHVVIINPSDKFFFNIASPRILAKSTSFKSDQYLLPIVKAFAHAPAGAFEFIQGHAVDINTDSKTVNVSNKGNVAFDYLVIASGSSTASSMGHGSTLAPFKPTGDKDLEASIKAAQHEIARAKTVVIGGAGAVGVEFAGELAEAFKGRKIDIALVSSTWHVLPALKKAGSERAEEILAQKGVKLVRGRKVLRSTQDLTSRKWKIDLDDGQTMEADVYISTTGVFPNNKFIPSQYLDSKGWVSVDSEMRVKGSTAVYAIGDITSYSARLMLKVQEQIPVVACNLKNDILGQGKRKRYTPDDKVMMIVPVGSSNGTGQMFGMVPWGKMVAMIKGKDFFVSKAKNMIGMK</sequence>
<keyword evidence="2" id="KW-0285">Flavoprotein</keyword>
<comment type="similarity">
    <text evidence="1">Belongs to the FAD-dependent oxidoreductase family.</text>
</comment>
<keyword evidence="4" id="KW-0560">Oxidoreductase</keyword>
<reference evidence="6" key="1">
    <citation type="journal article" date="2020" name="bioRxiv">
        <title>Genomic and phenotypic heterogeneity of clinical isolates of the human pathogens Aspergillus fumigatus, Aspergillus lentulus and Aspergillus fumigatiaffinis.</title>
        <authorList>
            <person name="dos Santos R.A.C."/>
            <person name="Steenwyk J.L."/>
            <person name="Rivero-Menendez O."/>
            <person name="Mead M.E."/>
            <person name="Silva L.P."/>
            <person name="Bastos R.W."/>
            <person name="Alastruey-Izquierdo A."/>
            <person name="Goldman G.H."/>
            <person name="Rokas A."/>
        </authorList>
    </citation>
    <scope>NUCLEOTIDE SEQUENCE</scope>
    <source>
        <strain evidence="6">CNM-CM8927</strain>
    </source>
</reference>
<evidence type="ECO:0000256" key="2">
    <source>
        <dbReference type="ARBA" id="ARBA00022630"/>
    </source>
</evidence>
<accession>A0AAN5YET1</accession>
<dbReference type="GO" id="GO:0050660">
    <property type="term" value="F:flavin adenine dinucleotide binding"/>
    <property type="evidence" value="ECO:0007669"/>
    <property type="project" value="TreeGrafter"/>
</dbReference>
<dbReference type="GO" id="GO:0004174">
    <property type="term" value="F:electron-transferring-flavoprotein dehydrogenase activity"/>
    <property type="evidence" value="ECO:0007669"/>
    <property type="project" value="TreeGrafter"/>
</dbReference>
<evidence type="ECO:0000256" key="4">
    <source>
        <dbReference type="ARBA" id="ARBA00023002"/>
    </source>
</evidence>